<accession>A0A848DN51</accession>
<dbReference type="Pfam" id="PF23562">
    <property type="entry name" value="AMP-binding_C_3"/>
    <property type="match status" value="1"/>
</dbReference>
<dbReference type="RefSeq" id="WP_169414667.1">
    <property type="nucleotide sequence ID" value="NZ_JAAXKZ010000089.1"/>
</dbReference>
<feature type="domain" description="AMP-dependent synthetase/ligase" evidence="3">
    <location>
        <begin position="30"/>
        <end position="443"/>
    </location>
</feature>
<dbReference type="SUPFAM" id="SSF56801">
    <property type="entry name" value="Acetyl-CoA synthetase-like"/>
    <property type="match status" value="1"/>
</dbReference>
<proteinExistence type="predicted"/>
<keyword evidence="5" id="KW-1185">Reference proteome</keyword>
<dbReference type="PANTHER" id="PTHR43272">
    <property type="entry name" value="LONG-CHAIN-FATTY-ACID--COA LIGASE"/>
    <property type="match status" value="1"/>
</dbReference>
<name>A0A848DN51_9PSEU</name>
<dbReference type="Proteomes" id="UP000586918">
    <property type="component" value="Unassembled WGS sequence"/>
</dbReference>
<comment type="caution">
    <text evidence="4">The sequence shown here is derived from an EMBL/GenBank/DDBJ whole genome shotgun (WGS) entry which is preliminary data.</text>
</comment>
<evidence type="ECO:0000256" key="2">
    <source>
        <dbReference type="ARBA" id="ARBA00022840"/>
    </source>
</evidence>
<evidence type="ECO:0000313" key="5">
    <source>
        <dbReference type="Proteomes" id="UP000586918"/>
    </source>
</evidence>
<dbReference type="PROSITE" id="PS00455">
    <property type="entry name" value="AMP_BINDING"/>
    <property type="match status" value="1"/>
</dbReference>
<protein>
    <submittedName>
        <fullName evidence="4">Long-chain fatty acid--CoA ligase</fullName>
    </submittedName>
</protein>
<dbReference type="GO" id="GO:0005524">
    <property type="term" value="F:ATP binding"/>
    <property type="evidence" value="ECO:0007669"/>
    <property type="project" value="UniProtKB-KW"/>
</dbReference>
<dbReference type="Pfam" id="PF00501">
    <property type="entry name" value="AMP-binding"/>
    <property type="match status" value="1"/>
</dbReference>
<dbReference type="AlphaFoldDB" id="A0A848DN51"/>
<reference evidence="4 5" key="1">
    <citation type="submission" date="2020-04" db="EMBL/GenBank/DDBJ databases">
        <authorList>
            <person name="Klaysubun C."/>
            <person name="Duangmal K."/>
            <person name="Lipun K."/>
        </authorList>
    </citation>
    <scope>NUCLEOTIDE SEQUENCE [LARGE SCALE GENOMIC DNA]</scope>
    <source>
        <strain evidence="4 5">DSM 45300</strain>
    </source>
</reference>
<sequence length="616" mass="65689">MSRPTTQHLNPPTGAGAATIAGMFLDRVAGGANDEAFRFPAADGSWESVTWRATGERVTKLAAGLLALGIAPGERVAIVSGTRYEWILADLAVMCAGAATTTVYPSTIADDVAYILSDSDSRVVIAEDPTQLAKLRERRAELPAVHTVVLVEGGPGTGDDGDDGWVIGLDELARRGAELLAATPDAVTARIASIAPDDLATLIYTSGTTGRSKGVRLTHAAWAYQGGTLASERILRPDDLQYLWLPLAHAFGKVLLTAQLAIGFATAVDGRVDRIVDNLAVVRPTFMGAAPRIFEKAHAKIVTTVAAEGGVKAKLFDWALSVGMKVSEATLAGRPVPPLLALAHRVADALVLRKIRDRFGGRIRFFVSGSAALAPDLARWFHAAGVLILEGYGMTECAAGASVNRPDSYRLGTVGHPLPGTEIRIAPDGEVLMRSPSVMSGYHQLPEATAGALDDGWLATGDIGEIDADGFLRITDRKKDLFKTSGGKYVAPQPIEGKLLALCPYVSQVIVHGSGRNFCSALIALDPDAIRSWAAGQGLGDRPYAEIIGSPAVRDLVQGYLDQLNTQVNRWESIKKFVLLERELTIEDGELTPSLKIRRKKVEDAHRDRLDALYTS</sequence>
<dbReference type="PANTHER" id="PTHR43272:SF33">
    <property type="entry name" value="AMP-BINDING DOMAIN-CONTAINING PROTEIN-RELATED"/>
    <property type="match status" value="1"/>
</dbReference>
<dbReference type="EMBL" id="JAAXKZ010000089">
    <property type="protein sequence ID" value="NMH93975.1"/>
    <property type="molecule type" value="Genomic_DNA"/>
</dbReference>
<dbReference type="InterPro" id="IPR042099">
    <property type="entry name" value="ANL_N_sf"/>
</dbReference>
<dbReference type="InterPro" id="IPR020845">
    <property type="entry name" value="AMP-binding_CS"/>
</dbReference>
<evidence type="ECO:0000256" key="1">
    <source>
        <dbReference type="ARBA" id="ARBA00022741"/>
    </source>
</evidence>
<gene>
    <name evidence="4" type="ORF">HF519_20825</name>
</gene>
<evidence type="ECO:0000259" key="3">
    <source>
        <dbReference type="Pfam" id="PF00501"/>
    </source>
</evidence>
<dbReference type="Gene3D" id="3.40.50.12780">
    <property type="entry name" value="N-terminal domain of ligase-like"/>
    <property type="match status" value="1"/>
</dbReference>
<dbReference type="InterPro" id="IPR000873">
    <property type="entry name" value="AMP-dep_synth/lig_dom"/>
</dbReference>
<keyword evidence="1" id="KW-0547">Nucleotide-binding</keyword>
<organism evidence="4 5">
    <name type="scientific">Pseudonocardia bannensis</name>
    <dbReference type="NCBI Taxonomy" id="630973"/>
    <lineage>
        <taxon>Bacteria</taxon>
        <taxon>Bacillati</taxon>
        <taxon>Actinomycetota</taxon>
        <taxon>Actinomycetes</taxon>
        <taxon>Pseudonocardiales</taxon>
        <taxon>Pseudonocardiaceae</taxon>
        <taxon>Pseudonocardia</taxon>
    </lineage>
</organism>
<dbReference type="GO" id="GO:0016020">
    <property type="term" value="C:membrane"/>
    <property type="evidence" value="ECO:0007669"/>
    <property type="project" value="TreeGrafter"/>
</dbReference>
<keyword evidence="4" id="KW-0436">Ligase</keyword>
<dbReference type="GO" id="GO:0004467">
    <property type="term" value="F:long-chain fatty acid-CoA ligase activity"/>
    <property type="evidence" value="ECO:0007669"/>
    <property type="project" value="TreeGrafter"/>
</dbReference>
<evidence type="ECO:0000313" key="4">
    <source>
        <dbReference type="EMBL" id="NMH93975.1"/>
    </source>
</evidence>
<keyword evidence="2" id="KW-0067">ATP-binding</keyword>
<dbReference type="CDD" id="cd05907">
    <property type="entry name" value="VL_LC_FACS_like"/>
    <property type="match status" value="1"/>
</dbReference>